<dbReference type="GeneID" id="9057800"/>
<dbReference type="PANTHER" id="PTHR12756:SF11">
    <property type="entry name" value="CYTOSOLIC CARBOXYPEPTIDASE 1"/>
    <property type="match status" value="1"/>
</dbReference>
<organism evidence="4">
    <name type="scientific">Perkinsus marinus (strain ATCC 50983 / TXsc)</name>
    <dbReference type="NCBI Taxonomy" id="423536"/>
    <lineage>
        <taxon>Eukaryota</taxon>
        <taxon>Sar</taxon>
        <taxon>Alveolata</taxon>
        <taxon>Perkinsozoa</taxon>
        <taxon>Perkinsea</taxon>
        <taxon>Perkinsida</taxon>
        <taxon>Perkinsidae</taxon>
        <taxon>Perkinsus</taxon>
    </lineage>
</organism>
<evidence type="ECO:0000313" key="4">
    <source>
        <dbReference type="Proteomes" id="UP000007800"/>
    </source>
</evidence>
<dbReference type="RefSeq" id="XP_002780653.1">
    <property type="nucleotide sequence ID" value="XM_002780607.1"/>
</dbReference>
<comment type="cofactor">
    <cofactor evidence="1">
        <name>Zn(2+)</name>
        <dbReference type="ChEBI" id="CHEBI:29105"/>
    </cofactor>
</comment>
<dbReference type="InParanoid" id="C5KT98"/>
<feature type="region of interest" description="Disordered" evidence="2">
    <location>
        <begin position="299"/>
        <end position="342"/>
    </location>
</feature>
<dbReference type="InterPro" id="IPR050821">
    <property type="entry name" value="Cytosolic_carboxypeptidase"/>
</dbReference>
<dbReference type="AlphaFoldDB" id="C5KT98"/>
<evidence type="ECO:0000256" key="1">
    <source>
        <dbReference type="ARBA" id="ARBA00001947"/>
    </source>
</evidence>
<gene>
    <name evidence="3" type="ORF">Pmar_PMAR001246</name>
</gene>
<evidence type="ECO:0000256" key="2">
    <source>
        <dbReference type="SAM" id="MobiDB-lite"/>
    </source>
</evidence>
<dbReference type="SUPFAM" id="SSF53187">
    <property type="entry name" value="Zn-dependent exopeptidases"/>
    <property type="match status" value="1"/>
</dbReference>
<name>C5KT98_PERM5</name>
<reference evidence="3 4" key="1">
    <citation type="submission" date="2008-07" db="EMBL/GenBank/DDBJ databases">
        <authorList>
            <person name="El-Sayed N."/>
            <person name="Caler E."/>
            <person name="Inman J."/>
            <person name="Amedeo P."/>
            <person name="Hass B."/>
            <person name="Wortman J."/>
        </authorList>
    </citation>
    <scope>NUCLEOTIDE SEQUENCE [LARGE SCALE GENOMIC DNA]</scope>
    <source>
        <strain evidence="4">ATCC 50983 / TXsc</strain>
    </source>
</reference>
<evidence type="ECO:0000313" key="3">
    <source>
        <dbReference type="EMBL" id="EER12448.1"/>
    </source>
</evidence>
<accession>C5KT98</accession>
<dbReference type="Proteomes" id="UP000007800">
    <property type="component" value="Unassembled WGS sequence"/>
</dbReference>
<sequence>MGVYVIICRKAAKSAWIFLWYFRSARQVSETFDEPPRKDITNIHVRLLLLEESIGIVCAQLFLDLHGHSQKMNVSFYGCGVSNIACAVYPKLASKATEDVSFESSRWKFAKAQLKTARSVAYRRFGVINSYTVECSFYGSDCASPPYVAEFDQTRLASIGAALGRAMAAYFQVPVDHRLDPVAVGCEWLHFEDLAGVSPQALLDELRLVAATVHDLPSSLAGDEPTANSDSEDDEPAKNTAVMPRVPSERPKRIVGSRLSIPLRPRARSTLPPLVGTQFANGRSRAVRESQQSNKFLSGRKGFLQGPVGPALAREQNAQPKTRRRRGSRDSGPSGAMNLANGISSRKSYVAAVLSEVKASPRRASQSKGSKQQ</sequence>
<dbReference type="OrthoDB" id="10253041at2759"/>
<proteinExistence type="predicted"/>
<dbReference type="EMBL" id="GG676168">
    <property type="protein sequence ID" value="EER12448.1"/>
    <property type="molecule type" value="Genomic_DNA"/>
</dbReference>
<dbReference type="Gene3D" id="3.40.630.10">
    <property type="entry name" value="Zn peptidases"/>
    <property type="match status" value="1"/>
</dbReference>
<feature type="region of interest" description="Disordered" evidence="2">
    <location>
        <begin position="219"/>
        <end position="254"/>
    </location>
</feature>
<dbReference type="PANTHER" id="PTHR12756">
    <property type="entry name" value="CYTOSOLIC CARBOXYPEPTIDASE"/>
    <property type="match status" value="1"/>
</dbReference>
<protein>
    <submittedName>
        <fullName evidence="3">Uncharacterized protein</fullName>
    </submittedName>
</protein>
<keyword evidence="4" id="KW-1185">Reference proteome</keyword>